<sequence>MRAKTSASAGFTIIELLVVIIMIGVISAIAAPGWLSFVTRQRLNAARGEVLQIMTKAQTDAEQQSLTRTIGLVTTPGAPALTVSAPSSTSLEQKIGDGKSALKVEAFVNNVQATSIAFNHKGQVVPNSDPTVAVVPFVIKVSAVDGGVPPRCVVVTTLLGSMVTAEGDDCDASFDP</sequence>
<evidence type="ECO:0000313" key="3">
    <source>
        <dbReference type="Proteomes" id="UP000636505"/>
    </source>
</evidence>
<dbReference type="EMBL" id="JADEXG010000007">
    <property type="protein sequence ID" value="MBE9076553.1"/>
    <property type="molecule type" value="Genomic_DNA"/>
</dbReference>
<evidence type="ECO:0000313" key="2">
    <source>
        <dbReference type="EMBL" id="MBE9076553.1"/>
    </source>
</evidence>
<dbReference type="RefSeq" id="WP_193905217.1">
    <property type="nucleotide sequence ID" value="NZ_JADEXG010000007.1"/>
</dbReference>
<dbReference type="SUPFAM" id="SSF54523">
    <property type="entry name" value="Pili subunits"/>
    <property type="match status" value="1"/>
</dbReference>
<accession>A0A8J7DBK9</accession>
<reference evidence="2" key="1">
    <citation type="submission" date="2020-10" db="EMBL/GenBank/DDBJ databases">
        <authorList>
            <person name="Castelo-Branco R."/>
            <person name="Eusebio N."/>
            <person name="Adriana R."/>
            <person name="Vieira A."/>
            <person name="Brugerolle De Fraissinette N."/>
            <person name="Rezende De Castro R."/>
            <person name="Schneider M.P."/>
            <person name="Vasconcelos V."/>
            <person name="Leao P.N."/>
        </authorList>
    </citation>
    <scope>NUCLEOTIDE SEQUENCE</scope>
    <source>
        <strain evidence="2">LEGE 07310</strain>
    </source>
</reference>
<protein>
    <submittedName>
        <fullName evidence="2">Prepilin-type N-terminal cleavage/methylation domain-containing protein</fullName>
    </submittedName>
</protein>
<keyword evidence="1" id="KW-0472">Membrane</keyword>
<keyword evidence="1" id="KW-1133">Transmembrane helix</keyword>
<dbReference type="Proteomes" id="UP000636505">
    <property type="component" value="Unassembled WGS sequence"/>
</dbReference>
<gene>
    <name evidence="2" type="ORF">IQ241_04460</name>
</gene>
<organism evidence="2 3">
    <name type="scientific">Vasconcelosia minhoensis LEGE 07310</name>
    <dbReference type="NCBI Taxonomy" id="915328"/>
    <lineage>
        <taxon>Bacteria</taxon>
        <taxon>Bacillati</taxon>
        <taxon>Cyanobacteriota</taxon>
        <taxon>Cyanophyceae</taxon>
        <taxon>Nodosilineales</taxon>
        <taxon>Cymatolegaceae</taxon>
        <taxon>Vasconcelosia</taxon>
        <taxon>Vasconcelosia minhoensis</taxon>
    </lineage>
</organism>
<dbReference type="Gene3D" id="3.30.700.10">
    <property type="entry name" value="Glycoprotein, Type 4 Pilin"/>
    <property type="match status" value="1"/>
</dbReference>
<dbReference type="InterPro" id="IPR045584">
    <property type="entry name" value="Pilin-like"/>
</dbReference>
<keyword evidence="1" id="KW-0812">Transmembrane</keyword>
<dbReference type="AlphaFoldDB" id="A0A8J7DBK9"/>
<proteinExistence type="predicted"/>
<comment type="caution">
    <text evidence="2">The sequence shown here is derived from an EMBL/GenBank/DDBJ whole genome shotgun (WGS) entry which is preliminary data.</text>
</comment>
<dbReference type="InterPro" id="IPR012902">
    <property type="entry name" value="N_methyl_site"/>
</dbReference>
<evidence type="ECO:0000256" key="1">
    <source>
        <dbReference type="SAM" id="Phobius"/>
    </source>
</evidence>
<name>A0A8J7DBK9_9CYAN</name>
<dbReference type="NCBIfam" id="TIGR02532">
    <property type="entry name" value="IV_pilin_GFxxxE"/>
    <property type="match status" value="1"/>
</dbReference>
<feature type="transmembrane region" description="Helical" evidence="1">
    <location>
        <begin position="12"/>
        <end position="35"/>
    </location>
</feature>
<keyword evidence="3" id="KW-1185">Reference proteome</keyword>